<dbReference type="EMBL" id="DQAY01000201">
    <property type="protein sequence ID" value="HCO27544.1"/>
    <property type="molecule type" value="Genomic_DNA"/>
</dbReference>
<dbReference type="Gene3D" id="1.10.287.470">
    <property type="entry name" value="Helix hairpin bin"/>
    <property type="match status" value="1"/>
</dbReference>
<dbReference type="Gene3D" id="2.40.50.100">
    <property type="match status" value="1"/>
</dbReference>
<reference evidence="2 3" key="1">
    <citation type="journal article" date="2018" name="Nat. Biotechnol.">
        <title>A standardized bacterial taxonomy based on genome phylogeny substantially revises the tree of life.</title>
        <authorList>
            <person name="Parks D.H."/>
            <person name="Chuvochina M."/>
            <person name="Waite D.W."/>
            <person name="Rinke C."/>
            <person name="Skarshewski A."/>
            <person name="Chaumeil P.A."/>
            <person name="Hugenholtz P."/>
        </authorList>
    </citation>
    <scope>NUCLEOTIDE SEQUENCE [LARGE SCALE GENOMIC DNA]</scope>
    <source>
        <strain evidence="2">UBA9375</strain>
    </source>
</reference>
<accession>A0A517XDL4</accession>
<sequence length="675" mass="75706">MTSTQSPTPGQTRERVIRIAREIEEFAHSNVAAETFFREFLRRVVAGLGATAGAAWLIDESGRLAVKSELNLADTGFYEEPEAILKNQRLLSDVLSTAEARIFAADAENDVHLPTDNLIVVAALTIRKKPVGVIEIFQRSNAPKQAHPGYLQFVEQMSGYASHYLAEREKDSQTDASLEVWEEVDQFVQQIHRSLDLTEVGATVVNDGRQLLNADRVSLAMQYGKKTVIEAINGQDKVNKRANTVRLLSKLANKALAMRETFIYSGSNDAIPPQIEEPLADYLQESGARMILIVPLFEPDQVVKSDEEALGRMKDTPKKLIGGLIVEQITDSQPRPHLESRAELLSGHIASGIANSRNYESIFLMPLWRFIGRCFAALRGKTLVKTLVVIALIVAAGVTLALVPYDYRVSCDGRLMPMVQREVFTNWEGEVVAIHVQSGQRVKKGELLVEIRNEDLKAQLLETENKLNELRLMRLTLNAQLQSGNNNKRPVDEITKLRGQLNETETQISGVLKHLEILRDRLDKLNVKAPIDGVVTTFQIEQLLINRPVQRGELLLEIMDPNGPWQLELDVEEKRMGHILRATERKGDIGLPVEFILATSNELSYEGEVTEFSTRTNSSEESGSIVETYATFDKEKLPLLRIGAEVSAKIDCGERSLFYVLFGDVVETCRRYFWF</sequence>
<dbReference type="Gene3D" id="2.40.30.170">
    <property type="match status" value="1"/>
</dbReference>
<comment type="caution">
    <text evidence="2">The sequence shown here is derived from an EMBL/GenBank/DDBJ whole genome shotgun (WGS) entry which is preliminary data.</text>
</comment>
<dbReference type="RefSeq" id="WP_154899784.1">
    <property type="nucleotide sequence ID" value="NZ_CAXBMG010000015.1"/>
</dbReference>
<evidence type="ECO:0000313" key="3">
    <source>
        <dbReference type="Proteomes" id="UP000263642"/>
    </source>
</evidence>
<gene>
    <name evidence="2" type="ORF">DIT97_32785</name>
</gene>
<dbReference type="InterPro" id="IPR058625">
    <property type="entry name" value="MdtA-like_BSH"/>
</dbReference>
<dbReference type="SUPFAM" id="SSF55781">
    <property type="entry name" value="GAF domain-like"/>
    <property type="match status" value="2"/>
</dbReference>
<organism evidence="2 3">
    <name type="scientific">Gimesia maris</name>
    <dbReference type="NCBI Taxonomy" id="122"/>
    <lineage>
        <taxon>Bacteria</taxon>
        <taxon>Pseudomonadati</taxon>
        <taxon>Planctomycetota</taxon>
        <taxon>Planctomycetia</taxon>
        <taxon>Planctomycetales</taxon>
        <taxon>Planctomycetaceae</taxon>
        <taxon>Gimesia</taxon>
    </lineage>
</organism>
<dbReference type="PANTHER" id="PTHR30367">
    <property type="entry name" value="P-HYDROXYBENZOIC ACID EFFLUX PUMP SUBUNIT AAEA-RELATED"/>
    <property type="match status" value="1"/>
</dbReference>
<dbReference type="SUPFAM" id="SSF111369">
    <property type="entry name" value="HlyD-like secretion proteins"/>
    <property type="match status" value="1"/>
</dbReference>
<dbReference type="Proteomes" id="UP000263642">
    <property type="component" value="Unassembled WGS sequence"/>
</dbReference>
<dbReference type="InterPro" id="IPR029016">
    <property type="entry name" value="GAF-like_dom_sf"/>
</dbReference>
<dbReference type="InterPro" id="IPR050393">
    <property type="entry name" value="MFP_Efflux_Pump"/>
</dbReference>
<protein>
    <recommendedName>
        <fullName evidence="1">Multidrug resistance protein MdtA-like barrel-sandwich hybrid domain-containing protein</fullName>
    </recommendedName>
</protein>
<dbReference type="Gene3D" id="3.30.450.40">
    <property type="match status" value="2"/>
</dbReference>
<evidence type="ECO:0000313" key="2">
    <source>
        <dbReference type="EMBL" id="HCO27544.1"/>
    </source>
</evidence>
<evidence type="ECO:0000259" key="1">
    <source>
        <dbReference type="Pfam" id="PF25917"/>
    </source>
</evidence>
<dbReference type="PANTHER" id="PTHR30367:SF1">
    <property type="entry name" value="MULTIDRUG RESISTANCE PROTEIN MDTN"/>
    <property type="match status" value="1"/>
</dbReference>
<feature type="domain" description="Multidrug resistance protein MdtA-like barrel-sandwich hybrid" evidence="1">
    <location>
        <begin position="426"/>
        <end position="541"/>
    </location>
</feature>
<dbReference type="Pfam" id="PF25917">
    <property type="entry name" value="BSH_RND"/>
    <property type="match status" value="1"/>
</dbReference>
<accession>A0A3D3RFD3</accession>
<name>A0A3D3RFD3_9PLAN</name>
<proteinExistence type="predicted"/>
<dbReference type="AlphaFoldDB" id="A0A3D3RFD3"/>